<sequence length="132" mass="15513">MGKLEKDQKVVALTFEGLTPCTIVRVGWFTIMVDVVETKHLYSIRKGKITPLEEDKHYFLQERIDEDGNYEMGRVFGGIEDEDLESVKEEFETNKDLERYEDFHNPSEGKEYDGQWYTTIKTGSELLKLYFN</sequence>
<comment type="caution">
    <text evidence="1">The sequence shown here is derived from an EMBL/GenBank/DDBJ whole genome shotgun (WGS) entry which is preliminary data.</text>
</comment>
<proteinExistence type="predicted"/>
<protein>
    <recommendedName>
        <fullName evidence="3">Cytoplasmic protein</fullName>
    </recommendedName>
</protein>
<organism evidence="1 2">
    <name type="scientific">Bacillus paramycoides</name>
    <dbReference type="NCBI Taxonomy" id="2026194"/>
    <lineage>
        <taxon>Bacteria</taxon>
        <taxon>Bacillati</taxon>
        <taxon>Bacillota</taxon>
        <taxon>Bacilli</taxon>
        <taxon>Bacillales</taxon>
        <taxon>Bacillaceae</taxon>
        <taxon>Bacillus</taxon>
        <taxon>Bacillus cereus group</taxon>
    </lineage>
</organism>
<dbReference type="EMBL" id="JARMDB010000021">
    <property type="protein sequence ID" value="MED1568492.1"/>
    <property type="molecule type" value="Genomic_DNA"/>
</dbReference>
<reference evidence="1 2" key="1">
    <citation type="submission" date="2023-03" db="EMBL/GenBank/DDBJ databases">
        <title>Bacillus Genome Sequencing.</title>
        <authorList>
            <person name="Dunlap C."/>
        </authorList>
    </citation>
    <scope>NUCLEOTIDE SEQUENCE [LARGE SCALE GENOMIC DNA]</scope>
    <source>
        <strain evidence="1 2">B-615</strain>
    </source>
</reference>
<keyword evidence="2" id="KW-1185">Reference proteome</keyword>
<dbReference type="RefSeq" id="WP_327921375.1">
    <property type="nucleotide sequence ID" value="NZ_JARMDB010000021.1"/>
</dbReference>
<dbReference type="Proteomes" id="UP001309448">
    <property type="component" value="Unassembled WGS sequence"/>
</dbReference>
<gene>
    <name evidence="1" type="ORF">P4U88_21875</name>
</gene>
<evidence type="ECO:0000313" key="2">
    <source>
        <dbReference type="Proteomes" id="UP001309448"/>
    </source>
</evidence>
<evidence type="ECO:0008006" key="3">
    <source>
        <dbReference type="Google" id="ProtNLM"/>
    </source>
</evidence>
<accession>A0ABU6N2G4</accession>
<name>A0ABU6N2G4_9BACI</name>
<evidence type="ECO:0000313" key="1">
    <source>
        <dbReference type="EMBL" id="MED1568492.1"/>
    </source>
</evidence>